<accession>B7K9C7</accession>
<dbReference type="OrthoDB" id="465980at2"/>
<proteinExistence type="predicted"/>
<dbReference type="AlphaFoldDB" id="B7K9C7"/>
<name>B7K9C7_GLOC7</name>
<dbReference type="RefSeq" id="WP_012597560.1">
    <property type="nucleotide sequence ID" value="NC_011729.1"/>
</dbReference>
<organism evidence="1 2">
    <name type="scientific">Gloeothece citriformis (strain PCC 7424)</name>
    <name type="common">Cyanothece sp. (strain PCC 7424)</name>
    <dbReference type="NCBI Taxonomy" id="65393"/>
    <lineage>
        <taxon>Bacteria</taxon>
        <taxon>Bacillati</taxon>
        <taxon>Cyanobacteriota</taxon>
        <taxon>Cyanophyceae</taxon>
        <taxon>Oscillatoriophycideae</taxon>
        <taxon>Chroococcales</taxon>
        <taxon>Aphanothecaceae</taxon>
        <taxon>Gloeothece</taxon>
        <taxon>Gloeothece citriformis</taxon>
    </lineage>
</organism>
<dbReference type="HOGENOM" id="CLU_184320_0_0_3"/>
<protein>
    <recommendedName>
        <fullName evidence="3">XRE family transcriptional regulator</fullName>
    </recommendedName>
</protein>
<evidence type="ECO:0000313" key="2">
    <source>
        <dbReference type="Proteomes" id="UP000002384"/>
    </source>
</evidence>
<reference evidence="2" key="1">
    <citation type="journal article" date="2011" name="MBio">
        <title>Novel metabolic attributes of the genus Cyanothece, comprising a group of unicellular nitrogen-fixing Cyanobacteria.</title>
        <authorList>
            <person name="Bandyopadhyay A."/>
            <person name="Elvitigala T."/>
            <person name="Welsh E."/>
            <person name="Stockel J."/>
            <person name="Liberton M."/>
            <person name="Min H."/>
            <person name="Sherman L.A."/>
            <person name="Pakrasi H.B."/>
        </authorList>
    </citation>
    <scope>NUCLEOTIDE SEQUENCE [LARGE SCALE GENOMIC DNA]</scope>
    <source>
        <strain evidence="2">PCC 7424</strain>
    </source>
</reference>
<keyword evidence="2" id="KW-1185">Reference proteome</keyword>
<evidence type="ECO:0000313" key="1">
    <source>
        <dbReference type="EMBL" id="ACK68610.1"/>
    </source>
</evidence>
<dbReference type="EMBL" id="CP001291">
    <property type="protein sequence ID" value="ACK68610.1"/>
    <property type="molecule type" value="Genomic_DNA"/>
</dbReference>
<dbReference type="KEGG" id="cyc:PCC7424_0140"/>
<dbReference type="eggNOG" id="ENOG5031WN7">
    <property type="taxonomic scope" value="Bacteria"/>
</dbReference>
<sequence>MTDNKPTLSRGKKKKVQSVLDKLLEEWDMDYGSFSDYMGFHRNGLWKYRIGEREFRLNMSQIQKLEKLLHKIGKSFSDLPIDWYLDKDIEEEQCN</sequence>
<gene>
    <name evidence="1" type="ordered locus">PCC7424_0140</name>
</gene>
<evidence type="ECO:0008006" key="3">
    <source>
        <dbReference type="Google" id="ProtNLM"/>
    </source>
</evidence>
<dbReference type="Proteomes" id="UP000002384">
    <property type="component" value="Chromosome"/>
</dbReference>